<comment type="caution">
    <text evidence="9">The sequence shown here is derived from an EMBL/GenBank/DDBJ whole genome shotgun (WGS) entry which is preliminary data.</text>
</comment>
<dbReference type="EMBL" id="AZBU02000003">
    <property type="protein sequence ID" value="TKR89894.1"/>
    <property type="molecule type" value="Genomic_DNA"/>
</dbReference>
<dbReference type="Proteomes" id="UP000298663">
    <property type="component" value="Unassembled WGS sequence"/>
</dbReference>
<dbReference type="OrthoDB" id="193931at2759"/>
<dbReference type="PROSITE" id="PS00108">
    <property type="entry name" value="PROTEIN_KINASE_ST"/>
    <property type="match status" value="1"/>
</dbReference>
<reference evidence="9 10" key="1">
    <citation type="journal article" date="2015" name="Genome Biol.">
        <title>Comparative genomics of Steinernema reveals deeply conserved gene regulatory networks.</title>
        <authorList>
            <person name="Dillman A.R."/>
            <person name="Macchietto M."/>
            <person name="Porter C.F."/>
            <person name="Rogers A."/>
            <person name="Williams B."/>
            <person name="Antoshechkin I."/>
            <person name="Lee M.M."/>
            <person name="Goodwin Z."/>
            <person name="Lu X."/>
            <person name="Lewis E.E."/>
            <person name="Goodrich-Blair H."/>
            <person name="Stock S.P."/>
            <person name="Adams B.J."/>
            <person name="Sternberg P.W."/>
            <person name="Mortazavi A."/>
        </authorList>
    </citation>
    <scope>NUCLEOTIDE SEQUENCE [LARGE SCALE GENOMIC DNA]</scope>
    <source>
        <strain evidence="9 10">ALL</strain>
    </source>
</reference>
<dbReference type="InterPro" id="IPR008271">
    <property type="entry name" value="Ser/Thr_kinase_AS"/>
</dbReference>
<evidence type="ECO:0000313" key="10">
    <source>
        <dbReference type="Proteomes" id="UP000298663"/>
    </source>
</evidence>
<evidence type="ECO:0000256" key="2">
    <source>
        <dbReference type="ARBA" id="ARBA00022679"/>
    </source>
</evidence>
<evidence type="ECO:0000256" key="1">
    <source>
        <dbReference type="ARBA" id="ARBA00022527"/>
    </source>
</evidence>
<evidence type="ECO:0000259" key="8">
    <source>
        <dbReference type="PROSITE" id="PS50011"/>
    </source>
</evidence>
<dbReference type="InterPro" id="IPR017441">
    <property type="entry name" value="Protein_kinase_ATP_BS"/>
</dbReference>
<dbReference type="Gene3D" id="1.10.510.10">
    <property type="entry name" value="Transferase(Phosphotransferase) domain 1"/>
    <property type="match status" value="1"/>
</dbReference>
<keyword evidence="5 6" id="KW-0067">ATP-binding</keyword>
<keyword evidence="3 6" id="KW-0547">Nucleotide-binding</keyword>
<dbReference type="GO" id="GO:0005524">
    <property type="term" value="F:ATP binding"/>
    <property type="evidence" value="ECO:0007669"/>
    <property type="project" value="UniProtKB-UniRule"/>
</dbReference>
<dbReference type="FunFam" id="1.10.510.10:FF:000658">
    <property type="entry name" value="Protein CBG12184"/>
    <property type="match status" value="1"/>
</dbReference>
<dbReference type="GO" id="GO:0000226">
    <property type="term" value="P:microtubule cytoskeleton organization"/>
    <property type="evidence" value="ECO:0007669"/>
    <property type="project" value="TreeGrafter"/>
</dbReference>
<proteinExistence type="inferred from homology"/>
<dbReference type="PANTHER" id="PTHR24346">
    <property type="entry name" value="MAP/MICROTUBULE AFFINITY-REGULATING KINASE"/>
    <property type="match status" value="1"/>
</dbReference>
<feature type="binding site" evidence="6">
    <location>
        <position position="61"/>
    </location>
    <ligand>
        <name>ATP</name>
        <dbReference type="ChEBI" id="CHEBI:30616"/>
    </ligand>
</feature>
<keyword evidence="1 7" id="KW-0723">Serine/threonine-protein kinase</keyword>
<dbReference type="Pfam" id="PF00069">
    <property type="entry name" value="Pkinase"/>
    <property type="match status" value="1"/>
</dbReference>
<dbReference type="AlphaFoldDB" id="A0A4U5P327"/>
<keyword evidence="10" id="KW-1185">Reference proteome</keyword>
<dbReference type="PANTHER" id="PTHR24346:SF82">
    <property type="entry name" value="KP78A-RELATED"/>
    <property type="match status" value="1"/>
</dbReference>
<feature type="domain" description="Protein kinase" evidence="8">
    <location>
        <begin position="32"/>
        <end position="285"/>
    </location>
</feature>
<dbReference type="PROSITE" id="PS50011">
    <property type="entry name" value="PROTEIN_KINASE_DOM"/>
    <property type="match status" value="1"/>
</dbReference>
<dbReference type="PROSITE" id="PS00107">
    <property type="entry name" value="PROTEIN_KINASE_ATP"/>
    <property type="match status" value="1"/>
</dbReference>
<evidence type="ECO:0000256" key="4">
    <source>
        <dbReference type="ARBA" id="ARBA00022777"/>
    </source>
</evidence>
<gene>
    <name evidence="9" type="ORF">L596_013933</name>
</gene>
<name>A0A4U5P327_STECR</name>
<keyword evidence="4" id="KW-0418">Kinase</keyword>
<protein>
    <recommendedName>
        <fullName evidence="8">Protein kinase domain-containing protein</fullName>
    </recommendedName>
</protein>
<dbReference type="SMART" id="SM00220">
    <property type="entry name" value="S_TKc"/>
    <property type="match status" value="1"/>
</dbReference>
<evidence type="ECO:0000256" key="3">
    <source>
        <dbReference type="ARBA" id="ARBA00022741"/>
    </source>
</evidence>
<dbReference type="InterPro" id="IPR000719">
    <property type="entry name" value="Prot_kinase_dom"/>
</dbReference>
<accession>A0A4U5P327</accession>
<dbReference type="STRING" id="34508.A0A4U5P327"/>
<dbReference type="GO" id="GO:0050321">
    <property type="term" value="F:tau-protein kinase activity"/>
    <property type="evidence" value="ECO:0007669"/>
    <property type="project" value="TreeGrafter"/>
</dbReference>
<reference evidence="9 10" key="2">
    <citation type="journal article" date="2019" name="G3 (Bethesda)">
        <title>Hybrid Assembly of the Genome of the Entomopathogenic Nematode Steinernema carpocapsae Identifies the X-Chromosome.</title>
        <authorList>
            <person name="Serra L."/>
            <person name="Macchietto M."/>
            <person name="Macias-Munoz A."/>
            <person name="McGill C.J."/>
            <person name="Rodriguez I.M."/>
            <person name="Rodriguez B."/>
            <person name="Murad R."/>
            <person name="Mortazavi A."/>
        </authorList>
    </citation>
    <scope>NUCLEOTIDE SEQUENCE [LARGE SCALE GENOMIC DNA]</scope>
    <source>
        <strain evidence="9 10">ALL</strain>
    </source>
</reference>
<evidence type="ECO:0000256" key="6">
    <source>
        <dbReference type="PROSITE-ProRule" id="PRU10141"/>
    </source>
</evidence>
<dbReference type="PIRSF" id="PIRSF000654">
    <property type="entry name" value="Integrin-linked_kinase"/>
    <property type="match status" value="1"/>
</dbReference>
<evidence type="ECO:0000256" key="5">
    <source>
        <dbReference type="ARBA" id="ARBA00022840"/>
    </source>
</evidence>
<comment type="similarity">
    <text evidence="7">Belongs to the protein kinase superfamily.</text>
</comment>
<dbReference type="SUPFAM" id="SSF56112">
    <property type="entry name" value="Protein kinase-like (PK-like)"/>
    <property type="match status" value="1"/>
</dbReference>
<keyword evidence="2" id="KW-0808">Transferase</keyword>
<organism evidence="9 10">
    <name type="scientific">Steinernema carpocapsae</name>
    <name type="common">Entomopathogenic nematode</name>
    <dbReference type="NCBI Taxonomy" id="34508"/>
    <lineage>
        <taxon>Eukaryota</taxon>
        <taxon>Metazoa</taxon>
        <taxon>Ecdysozoa</taxon>
        <taxon>Nematoda</taxon>
        <taxon>Chromadorea</taxon>
        <taxon>Rhabditida</taxon>
        <taxon>Tylenchina</taxon>
        <taxon>Panagrolaimomorpha</taxon>
        <taxon>Strongyloidoidea</taxon>
        <taxon>Steinernematidae</taxon>
        <taxon>Steinernema</taxon>
    </lineage>
</organism>
<evidence type="ECO:0000256" key="7">
    <source>
        <dbReference type="RuleBase" id="RU000304"/>
    </source>
</evidence>
<sequence>MCSSSSSDYDLNPKESEMSLEVIQALKNNEIDLQSGLIGHGSFSKVRVGYSKKYGRNVAVKQIDKRVRNDYVKRFLPRELNIVKRLDHDNVVRVFEVMDFGSVVCMIEEFAENGDLLNRVKKLKRIDEVEGRFLFRQLVEGLQYLESIEVVHRDLKCENLFLDCYDNLKIGDFGFARFMYRGESSDTFCGSKAYVAHEILKSKDYSGNGVDIWSAGVILYVMLTGSMPFDDRKPKQMMVNQAQQKIRFSRSSPISQAAKDLILDMLCPDVTKRATLKSILASKWLDHTRYMIRGWIENAEEDSCSTASAISDY</sequence>
<evidence type="ECO:0000313" key="9">
    <source>
        <dbReference type="EMBL" id="TKR89894.1"/>
    </source>
</evidence>
<dbReference type="GO" id="GO:0005737">
    <property type="term" value="C:cytoplasm"/>
    <property type="evidence" value="ECO:0007669"/>
    <property type="project" value="TreeGrafter"/>
</dbReference>
<dbReference type="GO" id="GO:0035556">
    <property type="term" value="P:intracellular signal transduction"/>
    <property type="evidence" value="ECO:0007669"/>
    <property type="project" value="TreeGrafter"/>
</dbReference>
<dbReference type="InterPro" id="IPR011009">
    <property type="entry name" value="Kinase-like_dom_sf"/>
</dbReference>